<keyword evidence="3" id="KW-1185">Reference proteome</keyword>
<accession>A0ABX7R8D9</accession>
<evidence type="ECO:0000313" key="2">
    <source>
        <dbReference type="EMBL" id="QSX74388.1"/>
    </source>
</evidence>
<organism evidence="2 3">
    <name type="scientific">Lysobacter arenosi</name>
    <dbReference type="NCBI Taxonomy" id="2795387"/>
    <lineage>
        <taxon>Bacteria</taxon>
        <taxon>Pseudomonadati</taxon>
        <taxon>Pseudomonadota</taxon>
        <taxon>Gammaproteobacteria</taxon>
        <taxon>Lysobacterales</taxon>
        <taxon>Lysobacteraceae</taxon>
        <taxon>Lysobacter</taxon>
    </lineage>
</organism>
<keyword evidence="1" id="KW-0732">Signal</keyword>
<protein>
    <submittedName>
        <fullName evidence="2">Uncharacterized protein</fullName>
    </submittedName>
</protein>
<dbReference type="RefSeq" id="WP_200608232.1">
    <property type="nucleotide sequence ID" value="NZ_CP071517.1"/>
</dbReference>
<proteinExistence type="predicted"/>
<feature type="signal peptide" evidence="1">
    <location>
        <begin position="1"/>
        <end position="23"/>
    </location>
</feature>
<gene>
    <name evidence="2" type="ORF">HIV01_014510</name>
</gene>
<evidence type="ECO:0000256" key="1">
    <source>
        <dbReference type="SAM" id="SignalP"/>
    </source>
</evidence>
<reference evidence="2 3" key="1">
    <citation type="submission" date="2021-02" db="EMBL/GenBank/DDBJ databases">
        <title>Lysobacter arenosi sp. nov., isolated from soil of gangwondo yeongwol, south Korea.</title>
        <authorList>
            <person name="Kim K.R."/>
            <person name="Kim K.H."/>
            <person name="Jeon C.O."/>
        </authorList>
    </citation>
    <scope>NUCLEOTIDE SEQUENCE [LARGE SCALE GENOMIC DNA]</scope>
    <source>
        <strain evidence="2 3">R7</strain>
    </source>
</reference>
<dbReference type="Proteomes" id="UP000663400">
    <property type="component" value="Chromosome"/>
</dbReference>
<dbReference type="EMBL" id="CP071517">
    <property type="protein sequence ID" value="QSX74388.1"/>
    <property type="molecule type" value="Genomic_DNA"/>
</dbReference>
<sequence>MKPVTTRSLLLMCGLLACTPVIAQDSADAARTLDLSVPAAPIAFVNAADYQNPPPGGWHGNLPVPGQDGDGPWQVHGSMEVGVGWSEHGGNSNYQAADINMTRTYTTDDGDTGHLGLNISIGQFDGPVFGPGYGSGYYNGPGYYGPGPGPMSAPMPMRGPMPGQFGPGPLRR</sequence>
<feature type="chain" id="PRO_5045659221" evidence="1">
    <location>
        <begin position="24"/>
        <end position="172"/>
    </location>
</feature>
<name>A0ABX7R8D9_9GAMM</name>
<evidence type="ECO:0000313" key="3">
    <source>
        <dbReference type="Proteomes" id="UP000663400"/>
    </source>
</evidence>
<dbReference type="PROSITE" id="PS51257">
    <property type="entry name" value="PROKAR_LIPOPROTEIN"/>
    <property type="match status" value="1"/>
</dbReference>